<dbReference type="GO" id="GO:0022857">
    <property type="term" value="F:transmembrane transporter activity"/>
    <property type="evidence" value="ECO:0007669"/>
    <property type="project" value="InterPro"/>
</dbReference>
<feature type="transmembrane region" description="Helical" evidence="4">
    <location>
        <begin position="102"/>
        <end position="122"/>
    </location>
</feature>
<dbReference type="Gene3D" id="1.20.1250.20">
    <property type="entry name" value="MFS general substrate transporter like domains"/>
    <property type="match status" value="1"/>
</dbReference>
<feature type="domain" description="Major facilitator superfamily (MFS) profile" evidence="6">
    <location>
        <begin position="209"/>
        <end position="397"/>
    </location>
</feature>
<comment type="caution">
    <text evidence="7">The sequence shown here is derived from an EMBL/GenBank/DDBJ whole genome shotgun (WGS) entry which is preliminary data.</text>
</comment>
<keyword evidence="5" id="KW-0732">Signal</keyword>
<name>A0A934RXQ8_9BACT</name>
<evidence type="ECO:0000256" key="2">
    <source>
        <dbReference type="ARBA" id="ARBA00022989"/>
    </source>
</evidence>
<dbReference type="InterPro" id="IPR011701">
    <property type="entry name" value="MFS"/>
</dbReference>
<dbReference type="Proteomes" id="UP000617628">
    <property type="component" value="Unassembled WGS sequence"/>
</dbReference>
<feature type="transmembrane region" description="Helical" evidence="4">
    <location>
        <begin position="77"/>
        <end position="96"/>
    </location>
</feature>
<dbReference type="PANTHER" id="PTHR23534:SF1">
    <property type="entry name" value="MAJOR FACILITATOR SUPERFAMILY PROTEIN"/>
    <property type="match status" value="1"/>
</dbReference>
<feature type="transmembrane region" description="Helical" evidence="4">
    <location>
        <begin position="173"/>
        <end position="192"/>
    </location>
</feature>
<feature type="transmembrane region" description="Helical" evidence="4">
    <location>
        <begin position="372"/>
        <end position="392"/>
    </location>
</feature>
<dbReference type="AlphaFoldDB" id="A0A934RXQ8"/>
<protein>
    <submittedName>
        <fullName evidence="7">MFS transporter</fullName>
    </submittedName>
</protein>
<organism evidence="7 8">
    <name type="scientific">Pelagicoccus mobilis</name>
    <dbReference type="NCBI Taxonomy" id="415221"/>
    <lineage>
        <taxon>Bacteria</taxon>
        <taxon>Pseudomonadati</taxon>
        <taxon>Verrucomicrobiota</taxon>
        <taxon>Opitutia</taxon>
        <taxon>Puniceicoccales</taxon>
        <taxon>Pelagicoccaceae</taxon>
        <taxon>Pelagicoccus</taxon>
    </lineage>
</organism>
<sequence>MVRNRLKAIPANVWLLAASQALAMSAVPMLILVSSLLAADLAPDESLVTLPVALVVVGTASATIPVAMVMKRLGRKLGGYVGFCFAFGCCALGYQAAMSSDFYLLLAACFCMGISTAFGQQFRFAALESVKDPANYGPALSAFMTGGLVSAYLGPEIGALGKDLIESEHGFAGSFVLLGCVVALAVVVFSFFKPASPVKLESETSARPLREIVFSSGFLLAMGAAALSYAVMSFIMTATPITMHEVCGFSLGDTKRVIQSHIIAMFLPSLFVGWLLKRIGPAKLIIAGAAAYALVSLVATRGQEFVHFWWALVLLGVGWNFLFASGTALLPRAYEGDERFKAQAANDFTVFGCQAIAALSAGWFLYRFGWNVLIATCVPLTVLAGAVGFLQLRKDRK</sequence>
<keyword evidence="8" id="KW-1185">Reference proteome</keyword>
<feature type="transmembrane region" description="Helical" evidence="4">
    <location>
        <begin position="284"/>
        <end position="302"/>
    </location>
</feature>
<evidence type="ECO:0000313" key="7">
    <source>
        <dbReference type="EMBL" id="MBK1878263.1"/>
    </source>
</evidence>
<feature type="chain" id="PRO_5037105247" evidence="5">
    <location>
        <begin position="24"/>
        <end position="397"/>
    </location>
</feature>
<reference evidence="7" key="1">
    <citation type="submission" date="2021-01" db="EMBL/GenBank/DDBJ databases">
        <title>Modified the classification status of verrucomicrobia.</title>
        <authorList>
            <person name="Feng X."/>
        </authorList>
    </citation>
    <scope>NUCLEOTIDE SEQUENCE</scope>
    <source>
        <strain evidence="7">KCTC 13126</strain>
    </source>
</reference>
<dbReference type="PROSITE" id="PS50850">
    <property type="entry name" value="MFS"/>
    <property type="match status" value="1"/>
</dbReference>
<feature type="transmembrane region" description="Helical" evidence="4">
    <location>
        <begin position="134"/>
        <end position="153"/>
    </location>
</feature>
<evidence type="ECO:0000313" key="8">
    <source>
        <dbReference type="Proteomes" id="UP000617628"/>
    </source>
</evidence>
<gene>
    <name evidence="7" type="ORF">JIN87_15390</name>
</gene>
<accession>A0A934RXQ8</accession>
<dbReference type="SUPFAM" id="SSF103473">
    <property type="entry name" value="MFS general substrate transporter"/>
    <property type="match status" value="1"/>
</dbReference>
<evidence type="ECO:0000256" key="5">
    <source>
        <dbReference type="SAM" id="SignalP"/>
    </source>
</evidence>
<feature type="transmembrane region" description="Helical" evidence="4">
    <location>
        <begin position="258"/>
        <end position="277"/>
    </location>
</feature>
<evidence type="ECO:0000256" key="4">
    <source>
        <dbReference type="SAM" id="Phobius"/>
    </source>
</evidence>
<keyword evidence="1 4" id="KW-0812">Transmembrane</keyword>
<evidence type="ECO:0000256" key="1">
    <source>
        <dbReference type="ARBA" id="ARBA00022692"/>
    </source>
</evidence>
<feature type="transmembrane region" description="Helical" evidence="4">
    <location>
        <begin position="48"/>
        <end position="70"/>
    </location>
</feature>
<evidence type="ECO:0000259" key="6">
    <source>
        <dbReference type="PROSITE" id="PS50850"/>
    </source>
</evidence>
<dbReference type="RefSeq" id="WP_200356476.1">
    <property type="nucleotide sequence ID" value="NZ_JAENIL010000028.1"/>
</dbReference>
<dbReference type="EMBL" id="JAENIL010000028">
    <property type="protein sequence ID" value="MBK1878263.1"/>
    <property type="molecule type" value="Genomic_DNA"/>
</dbReference>
<dbReference type="InterPro" id="IPR036259">
    <property type="entry name" value="MFS_trans_sf"/>
</dbReference>
<feature type="transmembrane region" description="Helical" evidence="4">
    <location>
        <begin position="308"/>
        <end position="332"/>
    </location>
</feature>
<keyword evidence="3 4" id="KW-0472">Membrane</keyword>
<dbReference type="InterPro" id="IPR020846">
    <property type="entry name" value="MFS_dom"/>
</dbReference>
<dbReference type="PANTHER" id="PTHR23534">
    <property type="entry name" value="MFS PERMEASE"/>
    <property type="match status" value="1"/>
</dbReference>
<evidence type="ECO:0000256" key="3">
    <source>
        <dbReference type="ARBA" id="ARBA00023136"/>
    </source>
</evidence>
<feature type="transmembrane region" description="Helical" evidence="4">
    <location>
        <begin position="212"/>
        <end position="238"/>
    </location>
</feature>
<feature type="signal peptide" evidence="5">
    <location>
        <begin position="1"/>
        <end position="23"/>
    </location>
</feature>
<keyword evidence="2 4" id="KW-1133">Transmembrane helix</keyword>
<feature type="transmembrane region" description="Helical" evidence="4">
    <location>
        <begin position="344"/>
        <end position="366"/>
    </location>
</feature>
<proteinExistence type="predicted"/>
<dbReference type="Pfam" id="PF07690">
    <property type="entry name" value="MFS_1"/>
    <property type="match status" value="2"/>
</dbReference>